<dbReference type="Proteomes" id="UP001341840">
    <property type="component" value="Unassembled WGS sequence"/>
</dbReference>
<sequence>IEKAVHTVPNSSDDDDSYNGKEGKRERFDLTEAEGGGRCFFLFFCGGGSGPQNQRRFSPCLFFDAVLVSFTLVPLQPF</sequence>
<comment type="caution">
    <text evidence="2">The sequence shown here is derived from an EMBL/GenBank/DDBJ whole genome shotgun (WGS) entry which is preliminary data.</text>
</comment>
<feature type="region of interest" description="Disordered" evidence="1">
    <location>
        <begin position="1"/>
        <end position="22"/>
    </location>
</feature>
<gene>
    <name evidence="2" type="ORF">PIB30_094884</name>
</gene>
<evidence type="ECO:0000313" key="3">
    <source>
        <dbReference type="Proteomes" id="UP001341840"/>
    </source>
</evidence>
<reference evidence="2 3" key="1">
    <citation type="journal article" date="2023" name="Plants (Basel)">
        <title>Bridging the Gap: Combining Genomics and Transcriptomics Approaches to Understand Stylosanthes scabra, an Orphan Legume from the Brazilian Caatinga.</title>
        <authorList>
            <person name="Ferreira-Neto J.R.C."/>
            <person name="da Silva M.D."/>
            <person name="Binneck E."/>
            <person name="de Melo N.F."/>
            <person name="da Silva R.H."/>
            <person name="de Melo A.L.T.M."/>
            <person name="Pandolfi V."/>
            <person name="Bustamante F.O."/>
            <person name="Brasileiro-Vidal A.C."/>
            <person name="Benko-Iseppon A.M."/>
        </authorList>
    </citation>
    <scope>NUCLEOTIDE SEQUENCE [LARGE SCALE GENOMIC DNA]</scope>
    <source>
        <tissue evidence="2">Leaves</tissue>
    </source>
</reference>
<evidence type="ECO:0000256" key="1">
    <source>
        <dbReference type="SAM" id="MobiDB-lite"/>
    </source>
</evidence>
<organism evidence="2 3">
    <name type="scientific">Stylosanthes scabra</name>
    <dbReference type="NCBI Taxonomy" id="79078"/>
    <lineage>
        <taxon>Eukaryota</taxon>
        <taxon>Viridiplantae</taxon>
        <taxon>Streptophyta</taxon>
        <taxon>Embryophyta</taxon>
        <taxon>Tracheophyta</taxon>
        <taxon>Spermatophyta</taxon>
        <taxon>Magnoliopsida</taxon>
        <taxon>eudicotyledons</taxon>
        <taxon>Gunneridae</taxon>
        <taxon>Pentapetalae</taxon>
        <taxon>rosids</taxon>
        <taxon>fabids</taxon>
        <taxon>Fabales</taxon>
        <taxon>Fabaceae</taxon>
        <taxon>Papilionoideae</taxon>
        <taxon>50 kb inversion clade</taxon>
        <taxon>dalbergioids sensu lato</taxon>
        <taxon>Dalbergieae</taxon>
        <taxon>Pterocarpus clade</taxon>
        <taxon>Stylosanthes</taxon>
    </lineage>
</organism>
<accession>A0ABU6TV66</accession>
<feature type="non-terminal residue" evidence="2">
    <location>
        <position position="1"/>
    </location>
</feature>
<name>A0ABU6TV66_9FABA</name>
<dbReference type="EMBL" id="JASCZI010092750">
    <property type="protein sequence ID" value="MED6152739.1"/>
    <property type="molecule type" value="Genomic_DNA"/>
</dbReference>
<proteinExistence type="predicted"/>
<evidence type="ECO:0000313" key="2">
    <source>
        <dbReference type="EMBL" id="MED6152739.1"/>
    </source>
</evidence>
<protein>
    <submittedName>
        <fullName evidence="2">Uncharacterized protein</fullName>
    </submittedName>
</protein>
<keyword evidence="3" id="KW-1185">Reference proteome</keyword>